<evidence type="ECO:0000313" key="2">
    <source>
        <dbReference type="EMBL" id="KAL3779454.1"/>
    </source>
</evidence>
<sequence length="86" mass="9389">MGSNRSSYWTSSIRSADRPIGKVGLTPIGSDREKVPALRTHRLAGLGSNNNNNNNKRHISHNSTRGTHAALAAVAYDRFIEHTGNH</sequence>
<name>A0ABD3NU66_9STRA</name>
<protein>
    <submittedName>
        <fullName evidence="2">Uncharacterized protein</fullName>
    </submittedName>
</protein>
<reference evidence="2 3" key="1">
    <citation type="journal article" date="2020" name="G3 (Bethesda)">
        <title>Improved Reference Genome for Cyclotella cryptica CCMP332, a Model for Cell Wall Morphogenesis, Salinity Adaptation, and Lipid Production in Diatoms (Bacillariophyta).</title>
        <authorList>
            <person name="Roberts W.R."/>
            <person name="Downey K.M."/>
            <person name="Ruck E.C."/>
            <person name="Traller J.C."/>
            <person name="Alverson A.J."/>
        </authorList>
    </citation>
    <scope>NUCLEOTIDE SEQUENCE [LARGE SCALE GENOMIC DNA]</scope>
    <source>
        <strain evidence="2 3">CCMP332</strain>
    </source>
</reference>
<keyword evidence="3" id="KW-1185">Reference proteome</keyword>
<gene>
    <name evidence="2" type="ORF">HJC23_012731</name>
</gene>
<dbReference type="EMBL" id="JABMIG020000388">
    <property type="protein sequence ID" value="KAL3779454.1"/>
    <property type="molecule type" value="Genomic_DNA"/>
</dbReference>
<dbReference type="Proteomes" id="UP001516023">
    <property type="component" value="Unassembled WGS sequence"/>
</dbReference>
<feature type="region of interest" description="Disordered" evidence="1">
    <location>
        <begin position="44"/>
        <end position="65"/>
    </location>
</feature>
<comment type="caution">
    <text evidence="2">The sequence shown here is derived from an EMBL/GenBank/DDBJ whole genome shotgun (WGS) entry which is preliminary data.</text>
</comment>
<evidence type="ECO:0000256" key="1">
    <source>
        <dbReference type="SAM" id="MobiDB-lite"/>
    </source>
</evidence>
<accession>A0ABD3NU66</accession>
<proteinExistence type="predicted"/>
<evidence type="ECO:0000313" key="3">
    <source>
        <dbReference type="Proteomes" id="UP001516023"/>
    </source>
</evidence>
<dbReference type="AlphaFoldDB" id="A0ABD3NU66"/>
<organism evidence="2 3">
    <name type="scientific">Cyclotella cryptica</name>
    <dbReference type="NCBI Taxonomy" id="29204"/>
    <lineage>
        <taxon>Eukaryota</taxon>
        <taxon>Sar</taxon>
        <taxon>Stramenopiles</taxon>
        <taxon>Ochrophyta</taxon>
        <taxon>Bacillariophyta</taxon>
        <taxon>Coscinodiscophyceae</taxon>
        <taxon>Thalassiosirophycidae</taxon>
        <taxon>Stephanodiscales</taxon>
        <taxon>Stephanodiscaceae</taxon>
        <taxon>Cyclotella</taxon>
    </lineage>
</organism>